<dbReference type="GO" id="GO:0005886">
    <property type="term" value="C:plasma membrane"/>
    <property type="evidence" value="ECO:0007669"/>
    <property type="project" value="TreeGrafter"/>
</dbReference>
<feature type="transmembrane region" description="Helical" evidence="10">
    <location>
        <begin position="310"/>
        <end position="331"/>
    </location>
</feature>
<feature type="binding site" evidence="6">
    <location>
        <position position="414"/>
    </location>
    <ligand>
        <name>Na(+)</name>
        <dbReference type="ChEBI" id="CHEBI:29101"/>
        <label>1</label>
    </ligand>
</feature>
<protein>
    <recommendedName>
        <fullName evidence="8">Transporter</fullName>
    </recommendedName>
</protein>
<feature type="transmembrane region" description="Helical" evidence="10">
    <location>
        <begin position="62"/>
        <end position="84"/>
    </location>
</feature>
<keyword evidence="4 10" id="KW-1133">Transmembrane helix</keyword>
<evidence type="ECO:0000256" key="6">
    <source>
        <dbReference type="PIRSR" id="PIRSR600175-1"/>
    </source>
</evidence>
<evidence type="ECO:0000256" key="1">
    <source>
        <dbReference type="ARBA" id="ARBA00004141"/>
    </source>
</evidence>
<dbReference type="PANTHER" id="PTHR11616">
    <property type="entry name" value="SODIUM/CHLORIDE DEPENDENT TRANSPORTER"/>
    <property type="match status" value="1"/>
</dbReference>
<dbReference type="InterPro" id="IPR000175">
    <property type="entry name" value="Na/ntran_symport"/>
</dbReference>
<dbReference type="PROSITE" id="PS00610">
    <property type="entry name" value="NA_NEUROTRAN_SYMP_1"/>
    <property type="match status" value="1"/>
</dbReference>
<evidence type="ECO:0000313" key="11">
    <source>
        <dbReference type="EMBL" id="CAD5125246.1"/>
    </source>
</evidence>
<evidence type="ECO:0000256" key="7">
    <source>
        <dbReference type="PIRSR" id="PIRSR600175-2"/>
    </source>
</evidence>
<keyword evidence="6" id="KW-0479">Metal-binding</keyword>
<evidence type="ECO:0000256" key="3">
    <source>
        <dbReference type="ARBA" id="ARBA00022692"/>
    </source>
</evidence>
<evidence type="ECO:0000256" key="5">
    <source>
        <dbReference type="ARBA" id="ARBA00023136"/>
    </source>
</evidence>
<keyword evidence="5 10" id="KW-0472">Membrane</keyword>
<evidence type="ECO:0000313" key="12">
    <source>
        <dbReference type="Proteomes" id="UP000549394"/>
    </source>
</evidence>
<feature type="transmembrane region" description="Helical" evidence="10">
    <location>
        <begin position="343"/>
        <end position="368"/>
    </location>
</feature>
<gene>
    <name evidence="11" type="ORF">DGYR_LOCUS12656</name>
</gene>
<feature type="transmembrane region" description="Helical" evidence="10">
    <location>
        <begin position="105"/>
        <end position="132"/>
    </location>
</feature>
<evidence type="ECO:0000256" key="9">
    <source>
        <dbReference type="SAM" id="MobiDB-lite"/>
    </source>
</evidence>
<evidence type="ECO:0000256" key="10">
    <source>
        <dbReference type="SAM" id="Phobius"/>
    </source>
</evidence>
<comment type="caution">
    <text evidence="11">The sequence shown here is derived from an EMBL/GenBank/DDBJ whole genome shotgun (WGS) entry which is preliminary data.</text>
</comment>
<dbReference type="SUPFAM" id="SSF161070">
    <property type="entry name" value="SNF-like"/>
    <property type="match status" value="1"/>
</dbReference>
<reference evidence="11 12" key="1">
    <citation type="submission" date="2020-08" db="EMBL/GenBank/DDBJ databases">
        <authorList>
            <person name="Hejnol A."/>
        </authorList>
    </citation>
    <scope>NUCLEOTIDE SEQUENCE [LARGE SCALE GENOMIC DNA]</scope>
</reference>
<feature type="binding site" evidence="6">
    <location>
        <position position="41"/>
    </location>
    <ligand>
        <name>Na(+)</name>
        <dbReference type="ChEBI" id="CHEBI:29101"/>
        <label>1</label>
    </ligand>
</feature>
<keyword evidence="12" id="KW-1185">Reference proteome</keyword>
<dbReference type="GO" id="GO:0015375">
    <property type="term" value="F:glycine:sodium symporter activity"/>
    <property type="evidence" value="ECO:0007669"/>
    <property type="project" value="TreeGrafter"/>
</dbReference>
<comment type="subcellular location">
    <subcellularLocation>
        <location evidence="1">Membrane</location>
        <topology evidence="1">Multi-pass membrane protein</topology>
    </subcellularLocation>
</comment>
<proteinExistence type="inferred from homology"/>
<dbReference type="PROSITE" id="PS50267">
    <property type="entry name" value="NA_NEUROTRAN_SYMP_3"/>
    <property type="match status" value="1"/>
</dbReference>
<dbReference type="PRINTS" id="PR00176">
    <property type="entry name" value="NANEUSMPORT"/>
</dbReference>
<feature type="disulfide bond" evidence="7">
    <location>
        <begin position="147"/>
        <end position="156"/>
    </location>
</feature>
<dbReference type="EMBL" id="CAJFCJ010000025">
    <property type="protein sequence ID" value="CAD5125246.1"/>
    <property type="molecule type" value="Genomic_DNA"/>
</dbReference>
<keyword evidence="7" id="KW-1015">Disulfide bond</keyword>
<evidence type="ECO:0000256" key="4">
    <source>
        <dbReference type="ARBA" id="ARBA00022989"/>
    </source>
</evidence>
<dbReference type="OrthoDB" id="6581954at2759"/>
<evidence type="ECO:0000256" key="2">
    <source>
        <dbReference type="ARBA" id="ARBA00022448"/>
    </source>
</evidence>
<name>A0A7I8WAV3_9ANNE</name>
<feature type="binding site" evidence="6">
    <location>
        <position position="349"/>
    </location>
    <ligand>
        <name>Na(+)</name>
        <dbReference type="ChEBI" id="CHEBI:29101"/>
        <label>1</label>
    </ligand>
</feature>
<dbReference type="Pfam" id="PF00209">
    <property type="entry name" value="SNF"/>
    <property type="match status" value="1"/>
</dbReference>
<accession>A0A7I8WAV3</accession>
<feature type="binding site" evidence="6">
    <location>
        <position position="46"/>
    </location>
    <ligand>
        <name>Na(+)</name>
        <dbReference type="ChEBI" id="CHEBI:29101"/>
        <label>1</label>
    </ligand>
</feature>
<feature type="transmembrane region" description="Helical" evidence="10">
    <location>
        <begin position="560"/>
        <end position="580"/>
    </location>
</feature>
<evidence type="ECO:0000256" key="8">
    <source>
        <dbReference type="RuleBase" id="RU003732"/>
    </source>
</evidence>
<feature type="transmembrane region" description="Helical" evidence="10">
    <location>
        <begin position="521"/>
        <end position="540"/>
    </location>
</feature>
<keyword evidence="8" id="KW-0769">Symport</keyword>
<keyword evidence="2 8" id="KW-0813">Transport</keyword>
<sequence length="637" mass="72342">MQGGEETRLRRHSSVGKRDENKERGNWSGQLDFLMSCLSYAVGLGNLWRFPYLCYRNGGGAFLIPYVIMLVFTGIPLFFMELSFGQFAAEGVISIWKVSPLFQGIGWGMFIVSFFISVYYNMIIAWTLYYLYNSFFGFSSDLSWTTCDNEWNSLECGLEKFQKIRNCTVNSTGVWYNETCVKNTTENHQLIEQITGWSNSTSNIKSISYASDEFFHRNMLDISEGFHEMGAPKYEMIICLFAAWTLVGCSLIKSIKSSGKVVYFTASFPYIVLICLLVRGLTLPGCLDGILFYLTPQWHRLLSAKVWGDAAVQIFFSLSPCWGGLITLASYNRFRNNCLRDALFVSISNCLTSFFAGFVIFGIIGYMAHIFNLPVDAVAKEGVGLAFIVYPEAVSRFPVAAIWAVVFFLMLLALGLGTQIATVTTVHTTLMDVFPKVFRVGRRPMILTCIVCIVGFIFGISCTTRGGIFMLQLIDNYAATYSVLIIGLCECVVLSWVYGIDRFSKDIEQMIDKEPWMWFKVLWKYVTPGLLILIILFTWIDYTPSNYGTYKFPAWADTLGWMMSMTSVMAIPIVALYKIVRTKSRNNETLWQKICRLSQPSCSWGPAISKYRKPHQDETCEPLQTDEQMRLADLQKA</sequence>
<dbReference type="PANTHER" id="PTHR11616:SF240">
    <property type="entry name" value="BLOATED TUBULES, ISOFORM B-RELATED"/>
    <property type="match status" value="1"/>
</dbReference>
<feature type="transmembrane region" description="Helical" evidence="10">
    <location>
        <begin position="261"/>
        <end position="281"/>
    </location>
</feature>
<dbReference type="GO" id="GO:0046872">
    <property type="term" value="F:metal ion binding"/>
    <property type="evidence" value="ECO:0007669"/>
    <property type="project" value="UniProtKB-KW"/>
</dbReference>
<feature type="binding site" evidence="6">
    <location>
        <position position="42"/>
    </location>
    <ligand>
        <name>Na(+)</name>
        <dbReference type="ChEBI" id="CHEBI:29101"/>
        <label>1</label>
    </ligand>
</feature>
<dbReference type="Proteomes" id="UP000549394">
    <property type="component" value="Unassembled WGS sequence"/>
</dbReference>
<comment type="similarity">
    <text evidence="8">Belongs to the sodium:neurotransmitter symporter (SNF) (TC 2.A.22) family.</text>
</comment>
<feature type="binding site" evidence="6">
    <location>
        <position position="317"/>
    </location>
    <ligand>
        <name>Na(+)</name>
        <dbReference type="ChEBI" id="CHEBI:29101"/>
        <label>1</label>
    </ligand>
</feature>
<organism evidence="11 12">
    <name type="scientific">Dimorphilus gyrociliatus</name>
    <dbReference type="NCBI Taxonomy" id="2664684"/>
    <lineage>
        <taxon>Eukaryota</taxon>
        <taxon>Metazoa</taxon>
        <taxon>Spiralia</taxon>
        <taxon>Lophotrochozoa</taxon>
        <taxon>Annelida</taxon>
        <taxon>Polychaeta</taxon>
        <taxon>Polychaeta incertae sedis</taxon>
        <taxon>Dinophilidae</taxon>
        <taxon>Dimorphilus</taxon>
    </lineage>
</organism>
<dbReference type="InterPro" id="IPR037272">
    <property type="entry name" value="SNS_sf"/>
</dbReference>
<dbReference type="AlphaFoldDB" id="A0A7I8WAV3"/>
<feature type="region of interest" description="Disordered" evidence="9">
    <location>
        <begin position="1"/>
        <end position="24"/>
    </location>
</feature>
<feature type="transmembrane region" description="Helical" evidence="10">
    <location>
        <begin position="445"/>
        <end position="471"/>
    </location>
</feature>
<feature type="transmembrane region" description="Helical" evidence="10">
    <location>
        <begin position="400"/>
        <end position="424"/>
    </location>
</feature>
<keyword evidence="6" id="KW-0915">Sodium</keyword>
<keyword evidence="3 8" id="KW-0812">Transmembrane</keyword>
<feature type="transmembrane region" description="Helical" evidence="10">
    <location>
        <begin position="477"/>
        <end position="500"/>
    </location>
</feature>